<dbReference type="AlphaFoldDB" id="A0A6G0Y3G4"/>
<reference evidence="1 2" key="1">
    <citation type="submission" date="2019-08" db="EMBL/GenBank/DDBJ databases">
        <title>Whole genome of Aphis craccivora.</title>
        <authorList>
            <person name="Voronova N.V."/>
            <person name="Shulinski R.S."/>
            <person name="Bandarenka Y.V."/>
            <person name="Zhorov D.G."/>
            <person name="Warner D."/>
        </authorList>
    </citation>
    <scope>NUCLEOTIDE SEQUENCE [LARGE SCALE GENOMIC DNA]</scope>
    <source>
        <strain evidence="1">180601</strain>
        <tissue evidence="1">Whole Body</tissue>
    </source>
</reference>
<evidence type="ECO:0000313" key="1">
    <source>
        <dbReference type="EMBL" id="KAF0748642.1"/>
    </source>
</evidence>
<keyword evidence="2" id="KW-1185">Reference proteome</keyword>
<name>A0A6G0Y3G4_APHCR</name>
<proteinExistence type="predicted"/>
<evidence type="ECO:0000313" key="2">
    <source>
        <dbReference type="Proteomes" id="UP000478052"/>
    </source>
</evidence>
<dbReference type="Proteomes" id="UP000478052">
    <property type="component" value="Unassembled WGS sequence"/>
</dbReference>
<dbReference type="EMBL" id="VUJU01006394">
    <property type="protein sequence ID" value="KAF0748642.1"/>
    <property type="molecule type" value="Genomic_DNA"/>
</dbReference>
<sequence length="239" mass="27382">MFFFKLGRSHTGFLGSFVQGPNLNIFLRGPDKFFLRKPGKPLYKNRGPGRFVRGPPKLSTALQDNICQDSGQLKKTRFELSVINVFLLKFQKLQINFNMPPALKIAGPLYSRSIKPPPLWGPWLPTFLLVMCAARRVSTCTSLAFQKNHIISTLQYADTSVHPIVIYNLLLHYNKLSLNSERSNECIDFTMMCFFFFCVTVITFWSSKSTSIFKLSPVSDKKLNFQKMLTFFDVQAIKT</sequence>
<accession>A0A6G0Y3G4</accession>
<protein>
    <submittedName>
        <fullName evidence="1">Uncharacterized protein</fullName>
    </submittedName>
</protein>
<comment type="caution">
    <text evidence="1">The sequence shown here is derived from an EMBL/GenBank/DDBJ whole genome shotgun (WGS) entry which is preliminary data.</text>
</comment>
<organism evidence="1 2">
    <name type="scientific">Aphis craccivora</name>
    <name type="common">Cowpea aphid</name>
    <dbReference type="NCBI Taxonomy" id="307492"/>
    <lineage>
        <taxon>Eukaryota</taxon>
        <taxon>Metazoa</taxon>
        <taxon>Ecdysozoa</taxon>
        <taxon>Arthropoda</taxon>
        <taxon>Hexapoda</taxon>
        <taxon>Insecta</taxon>
        <taxon>Pterygota</taxon>
        <taxon>Neoptera</taxon>
        <taxon>Paraneoptera</taxon>
        <taxon>Hemiptera</taxon>
        <taxon>Sternorrhyncha</taxon>
        <taxon>Aphidomorpha</taxon>
        <taxon>Aphidoidea</taxon>
        <taxon>Aphididae</taxon>
        <taxon>Aphidini</taxon>
        <taxon>Aphis</taxon>
        <taxon>Aphis</taxon>
    </lineage>
</organism>
<gene>
    <name evidence="1" type="ORF">FWK35_00017691</name>
</gene>